<dbReference type="Pfam" id="PF06985">
    <property type="entry name" value="HET"/>
    <property type="match status" value="1"/>
</dbReference>
<sequence>MSSTVVVPSAEAFRMLEREISKCVKPCNHEVLWPGFVPSRLLYVRGPANNGSVRLVTRGDVILESSWASPRQSVRYAALSYCWGPPADAKNQSKTERMSLNARLQAIPIQELSPVIQDAIMVAPRLSIPYLWVDALCIIQDDKVDWENEFSLMGLIFSSAYITISSLASSTCRSGFIQRSPHFSSANLSSEVDDWFSSSWSTWGWTFQEEKLSTRLAYFGHSKVHFCCSNWICTEDRPTSGVVYEKLIIDLGRDALLPSQAQILMDFWRHELLPQYSQRQFTEAKDKLPAVAGVAKYIGDATGYDYVAGYVEAWTLH</sequence>
<organism evidence="2 3">
    <name type="scientific">Rhinocladiella mackenziei CBS 650.93</name>
    <dbReference type="NCBI Taxonomy" id="1442369"/>
    <lineage>
        <taxon>Eukaryota</taxon>
        <taxon>Fungi</taxon>
        <taxon>Dikarya</taxon>
        <taxon>Ascomycota</taxon>
        <taxon>Pezizomycotina</taxon>
        <taxon>Eurotiomycetes</taxon>
        <taxon>Chaetothyriomycetidae</taxon>
        <taxon>Chaetothyriales</taxon>
        <taxon>Herpotrichiellaceae</taxon>
        <taxon>Rhinocladiella</taxon>
    </lineage>
</organism>
<dbReference type="STRING" id="1442369.A0A0D2I1E8"/>
<dbReference type="GeneID" id="25299333"/>
<protein>
    <recommendedName>
        <fullName evidence="1">Heterokaryon incompatibility domain-containing protein</fullName>
    </recommendedName>
</protein>
<evidence type="ECO:0000313" key="2">
    <source>
        <dbReference type="EMBL" id="KIW99523.1"/>
    </source>
</evidence>
<dbReference type="VEuPathDB" id="FungiDB:Z518_11262"/>
<dbReference type="PANTHER" id="PTHR33112:SF16">
    <property type="entry name" value="HETEROKARYON INCOMPATIBILITY DOMAIN-CONTAINING PROTEIN"/>
    <property type="match status" value="1"/>
</dbReference>
<dbReference type="Proteomes" id="UP000053617">
    <property type="component" value="Unassembled WGS sequence"/>
</dbReference>
<dbReference type="InterPro" id="IPR010730">
    <property type="entry name" value="HET"/>
</dbReference>
<keyword evidence="3" id="KW-1185">Reference proteome</keyword>
<feature type="domain" description="Heterokaryon incompatibility" evidence="1">
    <location>
        <begin position="76"/>
        <end position="209"/>
    </location>
</feature>
<dbReference type="EMBL" id="KN847486">
    <property type="protein sequence ID" value="KIW99523.1"/>
    <property type="molecule type" value="Genomic_DNA"/>
</dbReference>
<reference evidence="2 3" key="1">
    <citation type="submission" date="2015-01" db="EMBL/GenBank/DDBJ databases">
        <title>The Genome Sequence of Rhinocladiella mackenzie CBS 650.93.</title>
        <authorList>
            <consortium name="The Broad Institute Genomics Platform"/>
            <person name="Cuomo C."/>
            <person name="de Hoog S."/>
            <person name="Gorbushina A."/>
            <person name="Stielow B."/>
            <person name="Teixiera M."/>
            <person name="Abouelleil A."/>
            <person name="Chapman S.B."/>
            <person name="Priest M."/>
            <person name="Young S.K."/>
            <person name="Wortman J."/>
            <person name="Nusbaum C."/>
            <person name="Birren B."/>
        </authorList>
    </citation>
    <scope>NUCLEOTIDE SEQUENCE [LARGE SCALE GENOMIC DNA]</scope>
    <source>
        <strain evidence="2 3">CBS 650.93</strain>
    </source>
</reference>
<evidence type="ECO:0000259" key="1">
    <source>
        <dbReference type="Pfam" id="PF06985"/>
    </source>
</evidence>
<proteinExistence type="predicted"/>
<dbReference type="AlphaFoldDB" id="A0A0D2I1E8"/>
<dbReference type="PANTHER" id="PTHR33112">
    <property type="entry name" value="DOMAIN PROTEIN, PUTATIVE-RELATED"/>
    <property type="match status" value="1"/>
</dbReference>
<gene>
    <name evidence="2" type="ORF">Z518_11262</name>
</gene>
<dbReference type="OrthoDB" id="4121234at2759"/>
<dbReference type="RefSeq" id="XP_013266660.1">
    <property type="nucleotide sequence ID" value="XM_013411206.1"/>
</dbReference>
<evidence type="ECO:0000313" key="3">
    <source>
        <dbReference type="Proteomes" id="UP000053617"/>
    </source>
</evidence>
<name>A0A0D2I1E8_9EURO</name>
<dbReference type="HOGENOM" id="CLU_002639_8_3_1"/>
<accession>A0A0D2I1E8</accession>